<comment type="catalytic activity">
    <reaction evidence="5">
        <text>dopamine + (9Z)-octadecenoyl-CoA = N-(9Z-octadecanoyl)-dopamine + CoA + H(+)</text>
        <dbReference type="Rhea" id="RHEA:51380"/>
        <dbReference type="ChEBI" id="CHEBI:15378"/>
        <dbReference type="ChEBI" id="CHEBI:31883"/>
        <dbReference type="ChEBI" id="CHEBI:57287"/>
        <dbReference type="ChEBI" id="CHEBI:57387"/>
        <dbReference type="ChEBI" id="CHEBI:59905"/>
    </reaction>
    <physiologicalReaction direction="left-to-right" evidence="5">
        <dbReference type="Rhea" id="RHEA:51381"/>
    </physiologicalReaction>
</comment>
<evidence type="ECO:0000313" key="17">
    <source>
        <dbReference type="WBParaSite" id="BXY_1250100.1"/>
    </source>
</evidence>
<gene>
    <name evidence="13" type="ORF">BXYJ_LOCUS13629</name>
</gene>
<dbReference type="InterPro" id="IPR016181">
    <property type="entry name" value="Acyl_CoA_acyltransferase"/>
</dbReference>
<evidence type="ECO:0000256" key="3">
    <source>
        <dbReference type="ARBA" id="ARBA00038182"/>
    </source>
</evidence>
<organism evidence="15 17">
    <name type="scientific">Bursaphelenchus xylophilus</name>
    <name type="common">Pinewood nematode worm</name>
    <name type="synonym">Aphelenchoides xylophilus</name>
    <dbReference type="NCBI Taxonomy" id="6326"/>
    <lineage>
        <taxon>Eukaryota</taxon>
        <taxon>Metazoa</taxon>
        <taxon>Ecdysozoa</taxon>
        <taxon>Nematoda</taxon>
        <taxon>Chromadorea</taxon>
        <taxon>Rhabditida</taxon>
        <taxon>Tylenchina</taxon>
        <taxon>Tylenchomorpha</taxon>
        <taxon>Aphelenchoidea</taxon>
        <taxon>Aphelenchoididae</taxon>
        <taxon>Bursaphelenchus</taxon>
    </lineage>
</organism>
<dbReference type="WBParaSite" id="BXY_1250100.1">
    <property type="protein sequence ID" value="BXY_1250100.1"/>
    <property type="gene ID" value="BXY_1250100"/>
</dbReference>
<name>A0A1I7SHI4_BURXY</name>
<protein>
    <recommendedName>
        <fullName evidence="4">aralkylamine N-acetyltransferase</fullName>
        <ecNumber evidence="4">2.3.1.87</ecNumber>
    </recommendedName>
</protein>
<comment type="similarity">
    <text evidence="3">Belongs to the acetyltransferase family. AANAT subfamily.</text>
</comment>
<evidence type="ECO:0000256" key="11">
    <source>
        <dbReference type="ARBA" id="ARBA00052335"/>
    </source>
</evidence>
<evidence type="ECO:0000256" key="4">
    <source>
        <dbReference type="ARBA" id="ARBA00039114"/>
    </source>
</evidence>
<dbReference type="EC" id="2.3.1.87" evidence="4"/>
<accession>A0A1I7SHI4</accession>
<dbReference type="GO" id="GO:0004059">
    <property type="term" value="F:aralkylamine N-acetyltransferase activity"/>
    <property type="evidence" value="ECO:0007669"/>
    <property type="project" value="UniProtKB-EC"/>
</dbReference>
<reference evidence="17" key="1">
    <citation type="submission" date="2016-11" db="UniProtKB">
        <authorList>
            <consortium name="WormBaseParasite"/>
        </authorList>
    </citation>
    <scope>IDENTIFICATION</scope>
</reference>
<dbReference type="EMBL" id="CAJFCV020000006">
    <property type="protein sequence ID" value="CAG9128780.1"/>
    <property type="molecule type" value="Genomic_DNA"/>
</dbReference>
<evidence type="ECO:0000256" key="6">
    <source>
        <dbReference type="ARBA" id="ARBA00050849"/>
    </source>
</evidence>
<evidence type="ECO:0000256" key="9">
    <source>
        <dbReference type="ARBA" id="ARBA00051823"/>
    </source>
</evidence>
<dbReference type="Proteomes" id="UP000582659">
    <property type="component" value="Unassembled WGS sequence"/>
</dbReference>
<dbReference type="SMR" id="A0A1I7SHI4"/>
<evidence type="ECO:0000313" key="16">
    <source>
        <dbReference type="Proteomes" id="UP000659654"/>
    </source>
</evidence>
<dbReference type="SUPFAM" id="SSF55729">
    <property type="entry name" value="Acyl-CoA N-acyltransferases (Nat)"/>
    <property type="match status" value="1"/>
</dbReference>
<dbReference type="FunFam" id="3.40.630.30:FF:000046">
    <property type="entry name" value="Dopamine N-acetyltransferase"/>
    <property type="match status" value="1"/>
</dbReference>
<dbReference type="Proteomes" id="UP000095284">
    <property type="component" value="Unplaced"/>
</dbReference>
<evidence type="ECO:0000313" key="13">
    <source>
        <dbReference type="EMBL" id="CAD5233538.1"/>
    </source>
</evidence>
<dbReference type="PANTHER" id="PTHR20905">
    <property type="entry name" value="N-ACETYLTRANSFERASE-RELATED"/>
    <property type="match status" value="1"/>
</dbReference>
<sequence length="235" mass="27030">MSNNLVLSDPTWDYDILQATVEDEDKLLDFLMSDFLCTESLNLALNMAEEREITERFFREIVQGSLTSDYSYYARSKADGRVIAARLSSVITRPESSSEKENVDENFTFNTHKYSAKIQKIQDFLGAFEEKMWDLVPKDVNKLLIWLVLSVDKDFTRRGIASKLLGIDSVEKLKTDGIQGFITEATAFKSQQLFERQGYDRLYVIKHAEWLDKDGNMVFNCPDGTNKATLEFKLL</sequence>
<comment type="catalytic activity">
    <reaction evidence="10">
        <text>serotonin + hexadecanoyl-CoA = N-hexadecanoyl-serotonin + CoA + H(+)</text>
        <dbReference type="Rhea" id="RHEA:51384"/>
        <dbReference type="ChEBI" id="CHEBI:15378"/>
        <dbReference type="ChEBI" id="CHEBI:57287"/>
        <dbReference type="ChEBI" id="CHEBI:57379"/>
        <dbReference type="ChEBI" id="CHEBI:134059"/>
        <dbReference type="ChEBI" id="CHEBI:350546"/>
    </reaction>
    <physiologicalReaction direction="left-to-right" evidence="10">
        <dbReference type="Rhea" id="RHEA:51385"/>
    </physiologicalReaction>
</comment>
<evidence type="ECO:0000256" key="10">
    <source>
        <dbReference type="ARBA" id="ARBA00052178"/>
    </source>
</evidence>
<dbReference type="AlphaFoldDB" id="A0A1I7SHI4"/>
<dbReference type="Gene3D" id="3.40.630.30">
    <property type="match status" value="1"/>
</dbReference>
<comment type="catalytic activity">
    <reaction evidence="9">
        <text>serotonin + (9Z)-octadecenoyl-CoA = N-(9Z-octadecenoyl)-serotonin + CoA + H(+)</text>
        <dbReference type="Rhea" id="RHEA:51392"/>
        <dbReference type="ChEBI" id="CHEBI:15378"/>
        <dbReference type="ChEBI" id="CHEBI:57287"/>
        <dbReference type="ChEBI" id="CHEBI:57387"/>
        <dbReference type="ChEBI" id="CHEBI:134064"/>
        <dbReference type="ChEBI" id="CHEBI:350546"/>
    </reaction>
    <physiologicalReaction direction="left-to-right" evidence="9">
        <dbReference type="Rhea" id="RHEA:51393"/>
    </physiologicalReaction>
</comment>
<evidence type="ECO:0000256" key="5">
    <source>
        <dbReference type="ARBA" id="ARBA00050189"/>
    </source>
</evidence>
<evidence type="ECO:0000256" key="2">
    <source>
        <dbReference type="ARBA" id="ARBA00037926"/>
    </source>
</evidence>
<evidence type="ECO:0000256" key="8">
    <source>
        <dbReference type="ARBA" id="ARBA00051711"/>
    </source>
</evidence>
<comment type="catalytic activity">
    <reaction evidence="11">
        <text>dopamine + hexadecanoyl-CoA = N-hexadecanoyl-dopamine + CoA + H(+)</text>
        <dbReference type="Rhea" id="RHEA:51376"/>
        <dbReference type="ChEBI" id="CHEBI:15378"/>
        <dbReference type="ChEBI" id="CHEBI:57287"/>
        <dbReference type="ChEBI" id="CHEBI:57379"/>
        <dbReference type="ChEBI" id="CHEBI:59905"/>
        <dbReference type="ChEBI" id="CHEBI:134058"/>
    </reaction>
    <physiologicalReaction direction="left-to-right" evidence="11">
        <dbReference type="Rhea" id="RHEA:51377"/>
    </physiologicalReaction>
</comment>
<evidence type="ECO:0000313" key="14">
    <source>
        <dbReference type="EMBL" id="CAG9128780.1"/>
    </source>
</evidence>
<evidence type="ECO:0000256" key="12">
    <source>
        <dbReference type="ARBA" id="ARBA00052491"/>
    </source>
</evidence>
<comment type="catalytic activity">
    <reaction evidence="7">
        <text>serotonin + (5Z,8Z,11Z,14Z)-eicosatetraenoyl-CoA = N-[(5Z,8Z,11Z,14Z)-eicosatetraenoyl]-serotonin + CoA + H(+)</text>
        <dbReference type="Rhea" id="RHEA:51396"/>
        <dbReference type="ChEBI" id="CHEBI:15378"/>
        <dbReference type="ChEBI" id="CHEBI:57287"/>
        <dbReference type="ChEBI" id="CHEBI:57368"/>
        <dbReference type="ChEBI" id="CHEBI:132255"/>
        <dbReference type="ChEBI" id="CHEBI:350546"/>
    </reaction>
    <physiologicalReaction direction="left-to-right" evidence="7">
        <dbReference type="Rhea" id="RHEA:51397"/>
    </physiologicalReaction>
</comment>
<comment type="catalytic activity">
    <reaction evidence="6">
        <text>serotonin + octadecanoyl-CoA = N-octadecanoyl-serotonin + CoA + H(+)</text>
        <dbReference type="Rhea" id="RHEA:51400"/>
        <dbReference type="ChEBI" id="CHEBI:15378"/>
        <dbReference type="ChEBI" id="CHEBI:57287"/>
        <dbReference type="ChEBI" id="CHEBI:57394"/>
        <dbReference type="ChEBI" id="CHEBI:134065"/>
        <dbReference type="ChEBI" id="CHEBI:350546"/>
    </reaction>
    <physiologicalReaction direction="left-to-right" evidence="6">
        <dbReference type="Rhea" id="RHEA:51401"/>
    </physiologicalReaction>
</comment>
<reference evidence="14" key="2">
    <citation type="submission" date="2020-08" db="EMBL/GenBank/DDBJ databases">
        <authorList>
            <person name="Kikuchi T."/>
        </authorList>
    </citation>
    <scope>NUCLEOTIDE SEQUENCE</scope>
    <source>
        <strain evidence="13">Ka4C1</strain>
    </source>
</reference>
<dbReference type="PANTHER" id="PTHR20905:SF30">
    <property type="entry name" value="N-ACETYLTRANSFERASE DOMAIN-CONTAINING PROTEIN"/>
    <property type="match status" value="1"/>
</dbReference>
<keyword evidence="1" id="KW-0808">Transferase</keyword>
<evidence type="ECO:0000313" key="15">
    <source>
        <dbReference type="Proteomes" id="UP000095284"/>
    </source>
</evidence>
<dbReference type="Proteomes" id="UP000659654">
    <property type="component" value="Unassembled WGS sequence"/>
</dbReference>
<proteinExistence type="inferred from homology"/>
<comment type="catalytic activity">
    <reaction evidence="12">
        <text>serotonin + acetyl-CoA = N-acetylserotonin + CoA + H(+)</text>
        <dbReference type="Rhea" id="RHEA:25217"/>
        <dbReference type="ChEBI" id="CHEBI:15378"/>
        <dbReference type="ChEBI" id="CHEBI:17697"/>
        <dbReference type="ChEBI" id="CHEBI:57287"/>
        <dbReference type="ChEBI" id="CHEBI:57288"/>
        <dbReference type="ChEBI" id="CHEBI:350546"/>
        <dbReference type="EC" id="2.3.1.87"/>
    </reaction>
    <physiologicalReaction direction="left-to-right" evidence="12">
        <dbReference type="Rhea" id="RHEA:25218"/>
    </physiologicalReaction>
</comment>
<evidence type="ECO:0000256" key="1">
    <source>
        <dbReference type="ARBA" id="ARBA00022679"/>
    </source>
</evidence>
<evidence type="ECO:0000256" key="7">
    <source>
        <dbReference type="ARBA" id="ARBA00051284"/>
    </source>
</evidence>
<dbReference type="EMBL" id="CAJFDI010000006">
    <property type="protein sequence ID" value="CAD5233538.1"/>
    <property type="molecule type" value="Genomic_DNA"/>
</dbReference>
<comment type="catalytic activity">
    <reaction evidence="8">
        <text>dopamine + acetyl-CoA = N-acetyldopamine + CoA + H(+)</text>
        <dbReference type="Rhea" id="RHEA:51388"/>
        <dbReference type="ChEBI" id="CHEBI:15378"/>
        <dbReference type="ChEBI" id="CHEBI:57287"/>
        <dbReference type="ChEBI" id="CHEBI:57288"/>
        <dbReference type="ChEBI" id="CHEBI:59905"/>
        <dbReference type="ChEBI" id="CHEBI:125678"/>
    </reaction>
    <physiologicalReaction direction="left-to-right" evidence="8">
        <dbReference type="Rhea" id="RHEA:51389"/>
    </physiologicalReaction>
</comment>
<dbReference type="OrthoDB" id="41532at2759"/>
<comment type="pathway">
    <text evidence="2">Aromatic compound metabolism; melatonin biosynthesis; melatonin from serotonin: step 1/2.</text>
</comment>
<keyword evidence="16" id="KW-1185">Reference proteome</keyword>